<dbReference type="RefSeq" id="WP_002628732.1">
    <property type="nucleotide sequence ID" value="NZ_ANAH02000063.1"/>
</dbReference>
<sequence length="111" mass="11613">MIAALKTLLTFILAGAFGGLATASWLGPKWLEWDNTTRIQATQTMCNLPEVIRNVTAQLLGYQFTGTGVGAGAGLLLGIVFLVMRSRKQKTLQVPPAAPPPAAPPPPSATA</sequence>
<gene>
    <name evidence="3" type="ORF">D187_006620</name>
</gene>
<reference evidence="3" key="1">
    <citation type="submission" date="2013-05" db="EMBL/GenBank/DDBJ databases">
        <title>Genome assembly of Cystobacter fuscus DSM 2262.</title>
        <authorList>
            <person name="Sharma G."/>
            <person name="Khatri I."/>
            <person name="Kaur C."/>
            <person name="Mayilraj S."/>
            <person name="Subramanian S."/>
        </authorList>
    </citation>
    <scope>NUCLEOTIDE SEQUENCE [LARGE SCALE GENOMIC DNA]</scope>
    <source>
        <strain evidence="3">DSM 2262</strain>
    </source>
</reference>
<dbReference type="EMBL" id="ANAH02000063">
    <property type="protein sequence ID" value="EPX57445.1"/>
    <property type="molecule type" value="Genomic_DNA"/>
</dbReference>
<proteinExistence type="predicted"/>
<name>S9NYZ7_CYSF2</name>
<feature type="region of interest" description="Disordered" evidence="1">
    <location>
        <begin position="91"/>
        <end position="111"/>
    </location>
</feature>
<evidence type="ECO:0000256" key="1">
    <source>
        <dbReference type="SAM" id="MobiDB-lite"/>
    </source>
</evidence>
<keyword evidence="2" id="KW-1133">Transmembrane helix</keyword>
<keyword evidence="2" id="KW-0472">Membrane</keyword>
<keyword evidence="2" id="KW-0812">Transmembrane</keyword>
<protein>
    <submittedName>
        <fullName evidence="3">Uncharacterized protein</fullName>
    </submittedName>
</protein>
<feature type="compositionally biased region" description="Pro residues" evidence="1">
    <location>
        <begin position="96"/>
        <end position="111"/>
    </location>
</feature>
<feature type="transmembrane region" description="Helical" evidence="2">
    <location>
        <begin position="60"/>
        <end position="83"/>
    </location>
</feature>
<accession>S9NYZ7</accession>
<evidence type="ECO:0000256" key="2">
    <source>
        <dbReference type="SAM" id="Phobius"/>
    </source>
</evidence>
<evidence type="ECO:0000313" key="4">
    <source>
        <dbReference type="Proteomes" id="UP000011682"/>
    </source>
</evidence>
<dbReference type="Proteomes" id="UP000011682">
    <property type="component" value="Unassembled WGS sequence"/>
</dbReference>
<organism evidence="3 4">
    <name type="scientific">Cystobacter fuscus (strain ATCC 25194 / DSM 2262 / NBRC 100088 / M29)</name>
    <dbReference type="NCBI Taxonomy" id="1242864"/>
    <lineage>
        <taxon>Bacteria</taxon>
        <taxon>Pseudomonadati</taxon>
        <taxon>Myxococcota</taxon>
        <taxon>Myxococcia</taxon>
        <taxon>Myxococcales</taxon>
        <taxon>Cystobacterineae</taxon>
        <taxon>Archangiaceae</taxon>
        <taxon>Cystobacter</taxon>
    </lineage>
</organism>
<evidence type="ECO:0000313" key="3">
    <source>
        <dbReference type="EMBL" id="EPX57445.1"/>
    </source>
</evidence>
<keyword evidence="4" id="KW-1185">Reference proteome</keyword>
<comment type="caution">
    <text evidence="3">The sequence shown here is derived from an EMBL/GenBank/DDBJ whole genome shotgun (WGS) entry which is preliminary data.</text>
</comment>
<dbReference type="AlphaFoldDB" id="S9NYZ7"/>